<evidence type="ECO:0000256" key="10">
    <source>
        <dbReference type="SAM" id="MobiDB-lite"/>
    </source>
</evidence>
<evidence type="ECO:0000256" key="7">
    <source>
        <dbReference type="ARBA" id="ARBA00022912"/>
    </source>
</evidence>
<feature type="domain" description="PPM-type phosphatase" evidence="11">
    <location>
        <begin position="48"/>
        <end position="364"/>
    </location>
</feature>
<dbReference type="GO" id="GO:0046872">
    <property type="term" value="F:metal ion binding"/>
    <property type="evidence" value="ECO:0007669"/>
    <property type="project" value="UniProtKB-KW"/>
</dbReference>
<dbReference type="GO" id="GO:0004722">
    <property type="term" value="F:protein serine/threonine phosphatase activity"/>
    <property type="evidence" value="ECO:0007669"/>
    <property type="project" value="UniProtKB-EC"/>
</dbReference>
<comment type="similarity">
    <text evidence="9">Belongs to the PP2C family.</text>
</comment>
<dbReference type="Gene3D" id="3.60.40.10">
    <property type="entry name" value="PPM-type phosphatase domain"/>
    <property type="match status" value="1"/>
</dbReference>
<comment type="cofactor">
    <cofactor evidence="2">
        <name>Mg(2+)</name>
        <dbReference type="ChEBI" id="CHEBI:18420"/>
    </cofactor>
</comment>
<protein>
    <recommendedName>
        <fullName evidence="3">protein-serine/threonine phosphatase</fullName>
        <ecNumber evidence="3">3.1.3.16</ecNumber>
    </recommendedName>
</protein>
<dbReference type="InterPro" id="IPR015655">
    <property type="entry name" value="PP2C"/>
</dbReference>
<keyword evidence="8" id="KW-0464">Manganese</keyword>
<evidence type="ECO:0000313" key="12">
    <source>
        <dbReference type="EMBL" id="KAH7405297.1"/>
    </source>
</evidence>
<accession>A0A8T2T7Z3</accession>
<feature type="region of interest" description="Disordered" evidence="10">
    <location>
        <begin position="123"/>
        <end position="154"/>
    </location>
</feature>
<dbReference type="InterPro" id="IPR000222">
    <property type="entry name" value="PP2C_BS"/>
</dbReference>
<proteinExistence type="inferred from homology"/>
<sequence length="428" mass="47132">MGLCMSKDRHNKKEEKRLALKILYEDVKAAKLLMKIPGRMCSNGATETCSLYVKQGCKGTNQDSMLAWENFTADKSIFLGIFDGHGPNGHIVSNKVRDCLPLLLTSPIESLLGEGFYDITPNVHEPLGSGSDTQPSILDDANDDRAKGKDDCDDEGSVLTEEKFIAAFHKMDERLKVLNRTNCMSSGTTAIAMIIQGRDFMVGSVGDSRAILATRSANGSLVAHQLTVDLKPNSPGEKERIQKCEGRVFALDNEPDVFRMWLPHSNTPGLAMSRAFGDFHLKDYGLIATPVISRRKLTDEDEFIVLATDGVWDVLSHMEVIDAICSSPLKEEAAKRVVDAAANAWRTQHWPSRMDDCAVVCHFLKNELIPPSTSILKSNVSGKLDTMNLEDSTFGGPIRASQPLVRYDTFAISHLDFEIPQLCQGKGV</sequence>
<evidence type="ECO:0000256" key="6">
    <source>
        <dbReference type="ARBA" id="ARBA00022842"/>
    </source>
</evidence>
<dbReference type="CDD" id="cd00143">
    <property type="entry name" value="PP2Cc"/>
    <property type="match status" value="1"/>
</dbReference>
<reference evidence="12" key="1">
    <citation type="submission" date="2021-08" db="EMBL/GenBank/DDBJ databases">
        <title>WGS assembly of Ceratopteris richardii.</title>
        <authorList>
            <person name="Marchant D.B."/>
            <person name="Chen G."/>
            <person name="Jenkins J."/>
            <person name="Shu S."/>
            <person name="Leebens-Mack J."/>
            <person name="Grimwood J."/>
            <person name="Schmutz J."/>
            <person name="Soltis P."/>
            <person name="Soltis D."/>
            <person name="Chen Z.-H."/>
        </authorList>
    </citation>
    <scope>NUCLEOTIDE SEQUENCE</scope>
    <source>
        <strain evidence="12">Whitten #5841</strain>
        <tissue evidence="12">Leaf</tissue>
    </source>
</reference>
<dbReference type="SUPFAM" id="SSF81606">
    <property type="entry name" value="PP2C-like"/>
    <property type="match status" value="1"/>
</dbReference>
<comment type="cofactor">
    <cofactor evidence="1">
        <name>Mn(2+)</name>
        <dbReference type="ChEBI" id="CHEBI:29035"/>
    </cofactor>
</comment>
<evidence type="ECO:0000259" key="11">
    <source>
        <dbReference type="PROSITE" id="PS51746"/>
    </source>
</evidence>
<organism evidence="12 13">
    <name type="scientific">Ceratopteris richardii</name>
    <name type="common">Triangle waterfern</name>
    <dbReference type="NCBI Taxonomy" id="49495"/>
    <lineage>
        <taxon>Eukaryota</taxon>
        <taxon>Viridiplantae</taxon>
        <taxon>Streptophyta</taxon>
        <taxon>Embryophyta</taxon>
        <taxon>Tracheophyta</taxon>
        <taxon>Polypodiopsida</taxon>
        <taxon>Polypodiidae</taxon>
        <taxon>Polypodiales</taxon>
        <taxon>Pteridineae</taxon>
        <taxon>Pteridaceae</taxon>
        <taxon>Parkerioideae</taxon>
        <taxon>Ceratopteris</taxon>
    </lineage>
</organism>
<dbReference type="Proteomes" id="UP000825935">
    <property type="component" value="Chromosome 15"/>
</dbReference>
<keyword evidence="13" id="KW-1185">Reference proteome</keyword>
<dbReference type="PANTHER" id="PTHR47992">
    <property type="entry name" value="PROTEIN PHOSPHATASE"/>
    <property type="match status" value="1"/>
</dbReference>
<evidence type="ECO:0000313" key="13">
    <source>
        <dbReference type="Proteomes" id="UP000825935"/>
    </source>
</evidence>
<keyword evidence="5 9" id="KW-0378">Hydrolase</keyword>
<dbReference type="Pfam" id="PF00481">
    <property type="entry name" value="PP2C"/>
    <property type="match status" value="1"/>
</dbReference>
<dbReference type="EMBL" id="CM035420">
    <property type="protein sequence ID" value="KAH7405297.1"/>
    <property type="molecule type" value="Genomic_DNA"/>
</dbReference>
<dbReference type="InterPro" id="IPR036457">
    <property type="entry name" value="PPM-type-like_dom_sf"/>
</dbReference>
<keyword evidence="7 9" id="KW-0904">Protein phosphatase</keyword>
<evidence type="ECO:0000256" key="1">
    <source>
        <dbReference type="ARBA" id="ARBA00001936"/>
    </source>
</evidence>
<evidence type="ECO:0000256" key="8">
    <source>
        <dbReference type="ARBA" id="ARBA00023211"/>
    </source>
</evidence>
<evidence type="ECO:0000256" key="4">
    <source>
        <dbReference type="ARBA" id="ARBA00022723"/>
    </source>
</evidence>
<dbReference type="PROSITE" id="PS01032">
    <property type="entry name" value="PPM_1"/>
    <property type="match status" value="1"/>
</dbReference>
<dbReference type="OrthoDB" id="10264738at2759"/>
<dbReference type="PROSITE" id="PS51746">
    <property type="entry name" value="PPM_2"/>
    <property type="match status" value="1"/>
</dbReference>
<keyword evidence="6" id="KW-0460">Magnesium</keyword>
<comment type="caution">
    <text evidence="12">The sequence shown here is derived from an EMBL/GenBank/DDBJ whole genome shotgun (WGS) entry which is preliminary data.</text>
</comment>
<dbReference type="SMART" id="SM00332">
    <property type="entry name" value="PP2Cc"/>
    <property type="match status" value="1"/>
</dbReference>
<evidence type="ECO:0000256" key="5">
    <source>
        <dbReference type="ARBA" id="ARBA00022801"/>
    </source>
</evidence>
<evidence type="ECO:0000256" key="3">
    <source>
        <dbReference type="ARBA" id="ARBA00013081"/>
    </source>
</evidence>
<dbReference type="InterPro" id="IPR001932">
    <property type="entry name" value="PPM-type_phosphatase-like_dom"/>
</dbReference>
<dbReference type="EC" id="3.1.3.16" evidence="3"/>
<evidence type="ECO:0000256" key="9">
    <source>
        <dbReference type="RuleBase" id="RU003465"/>
    </source>
</evidence>
<gene>
    <name evidence="12" type="ORF">KP509_15G064600</name>
</gene>
<evidence type="ECO:0000256" key="2">
    <source>
        <dbReference type="ARBA" id="ARBA00001946"/>
    </source>
</evidence>
<keyword evidence="4" id="KW-0479">Metal-binding</keyword>
<name>A0A8T2T7Z3_CERRI</name>
<dbReference type="AlphaFoldDB" id="A0A8T2T7Z3"/>